<dbReference type="GO" id="GO:0060271">
    <property type="term" value="P:cilium assembly"/>
    <property type="evidence" value="ECO:0007669"/>
    <property type="project" value="InterPro"/>
</dbReference>
<organism evidence="4 5">
    <name type="scientific">Rousettus aegyptiacus</name>
    <name type="common">Egyptian fruit bat</name>
    <name type="synonym">Pteropus aegyptiacus</name>
    <dbReference type="NCBI Taxonomy" id="9407"/>
    <lineage>
        <taxon>Eukaryota</taxon>
        <taxon>Metazoa</taxon>
        <taxon>Chordata</taxon>
        <taxon>Craniata</taxon>
        <taxon>Vertebrata</taxon>
        <taxon>Euteleostomi</taxon>
        <taxon>Mammalia</taxon>
        <taxon>Eutheria</taxon>
        <taxon>Laurasiatheria</taxon>
        <taxon>Chiroptera</taxon>
        <taxon>Yinpterochiroptera</taxon>
        <taxon>Pteropodoidea</taxon>
        <taxon>Pteropodidae</taxon>
        <taxon>Rousettinae</taxon>
        <taxon>Rousettus</taxon>
    </lineage>
</organism>
<feature type="compositionally biased region" description="Polar residues" evidence="2">
    <location>
        <begin position="30"/>
        <end position="41"/>
    </location>
</feature>
<feature type="region of interest" description="Disordered" evidence="2">
    <location>
        <begin position="374"/>
        <end position="397"/>
    </location>
</feature>
<dbReference type="GO" id="GO:0097539">
    <property type="term" value="C:ciliary transition fiber"/>
    <property type="evidence" value="ECO:0007669"/>
    <property type="project" value="InterPro"/>
</dbReference>
<dbReference type="GO" id="GO:0005814">
    <property type="term" value="C:centriole"/>
    <property type="evidence" value="ECO:0007669"/>
    <property type="project" value="TreeGrafter"/>
</dbReference>
<feature type="compositionally biased region" description="Pro residues" evidence="2">
    <location>
        <begin position="379"/>
        <end position="392"/>
    </location>
</feature>
<sequence>MGSSEGRQSRRQPVRFLAEESTDLKGEAGSKQSTPMASSPTHPRKGGADWLGLKEDDWDLHPTSATRETRRGGSAFSTPSAPHPVGRHSAPAGLPSSSGAKPAPEVADAPAKASQAFQLGALEREEEEDWLSHALSRKKSQGPAREEQRRVVARQTAVEREELERAKSALLEEQKVVMRKCGEEQRRLAAEWAEFFAQQKLSKERAEREAERALQADSKREGTLVSLAKEQAELKIRASELRAKEDQLAAEREALERERQELRLEQERVSAAARRIRLRAEEVERMSQVASEKYEEGERALREARQVQSAQQARLQLVQQQQEHLRQQEQHMHQEHLSLAQQRLQLDRVRQDLSSSPMGLLTKAQGLPASGLSAIVAPAPAPPRRSQPPGPPAGLGRSHLHARLVLLKHTAEQDRDFLENEQFFLETLKNASYNVTSHSA</sequence>
<evidence type="ECO:0000313" key="4">
    <source>
        <dbReference type="EMBL" id="KAF6456002.1"/>
    </source>
</evidence>
<dbReference type="InterPro" id="IPR033561">
    <property type="entry name" value="FBF1"/>
</dbReference>
<proteinExistence type="predicted"/>
<dbReference type="Proteomes" id="UP000593571">
    <property type="component" value="Unassembled WGS sequence"/>
</dbReference>
<feature type="coiled-coil region" evidence="1">
    <location>
        <begin position="153"/>
        <end position="275"/>
    </location>
</feature>
<feature type="region of interest" description="Disordered" evidence="2">
    <location>
        <begin position="1"/>
        <end position="151"/>
    </location>
</feature>
<dbReference type="EMBL" id="JACASE010000006">
    <property type="protein sequence ID" value="KAF6456002.1"/>
    <property type="molecule type" value="Genomic_DNA"/>
</dbReference>
<evidence type="ECO:0000313" key="5">
    <source>
        <dbReference type="Proteomes" id="UP000593571"/>
    </source>
</evidence>
<feature type="domain" description="Fas-binding factor 1 C-terminal" evidence="3">
    <location>
        <begin position="128"/>
        <end position="430"/>
    </location>
</feature>
<dbReference type="GO" id="GO:0090162">
    <property type="term" value="P:establishment of epithelial cell polarity"/>
    <property type="evidence" value="ECO:0007669"/>
    <property type="project" value="InterPro"/>
</dbReference>
<keyword evidence="1" id="KW-0175">Coiled coil</keyword>
<dbReference type="PANTHER" id="PTHR33689:SF1">
    <property type="entry name" value="FAS-BINDING FACTOR 1"/>
    <property type="match status" value="1"/>
</dbReference>
<dbReference type="PANTHER" id="PTHR33689">
    <property type="entry name" value="FAS-BINDING FACTOR 1"/>
    <property type="match status" value="1"/>
</dbReference>
<gene>
    <name evidence="4" type="ORF">HJG63_004979</name>
</gene>
<dbReference type="Pfam" id="PF21007">
    <property type="entry name" value="FBF1"/>
    <property type="match status" value="1"/>
</dbReference>
<name>A0A7J8G994_ROUAE</name>
<feature type="compositionally biased region" description="Low complexity" evidence="2">
    <location>
        <begin position="89"/>
        <end position="104"/>
    </location>
</feature>
<evidence type="ECO:0000259" key="3">
    <source>
        <dbReference type="Pfam" id="PF21007"/>
    </source>
</evidence>
<dbReference type="InterPro" id="IPR049390">
    <property type="entry name" value="FBF1_C"/>
</dbReference>
<protein>
    <submittedName>
        <fullName evidence="4">Fas binding factor 1</fullName>
    </submittedName>
</protein>
<evidence type="ECO:0000256" key="2">
    <source>
        <dbReference type="SAM" id="MobiDB-lite"/>
    </source>
</evidence>
<dbReference type="AlphaFoldDB" id="A0A7J8G994"/>
<accession>A0A7J8G994</accession>
<keyword evidence="5" id="KW-1185">Reference proteome</keyword>
<reference evidence="4 5" key="1">
    <citation type="journal article" date="2020" name="Nature">
        <title>Six reference-quality genomes reveal evolution of bat adaptations.</title>
        <authorList>
            <person name="Jebb D."/>
            <person name="Huang Z."/>
            <person name="Pippel M."/>
            <person name="Hughes G.M."/>
            <person name="Lavrichenko K."/>
            <person name="Devanna P."/>
            <person name="Winkler S."/>
            <person name="Jermiin L.S."/>
            <person name="Skirmuntt E.C."/>
            <person name="Katzourakis A."/>
            <person name="Burkitt-Gray L."/>
            <person name="Ray D.A."/>
            <person name="Sullivan K.A.M."/>
            <person name="Roscito J.G."/>
            <person name="Kirilenko B.M."/>
            <person name="Davalos L.M."/>
            <person name="Corthals A.P."/>
            <person name="Power M.L."/>
            <person name="Jones G."/>
            <person name="Ransome R.D."/>
            <person name="Dechmann D.K.N."/>
            <person name="Locatelli A.G."/>
            <person name="Puechmaille S.J."/>
            <person name="Fedrigo O."/>
            <person name="Jarvis E.D."/>
            <person name="Hiller M."/>
            <person name="Vernes S.C."/>
            <person name="Myers E.W."/>
            <person name="Teeling E.C."/>
        </authorList>
    </citation>
    <scope>NUCLEOTIDE SEQUENCE [LARGE SCALE GENOMIC DNA]</scope>
    <source>
        <strain evidence="4">MRouAeg1</strain>
        <tissue evidence="4">Muscle</tissue>
    </source>
</reference>
<dbReference type="GO" id="GO:0036064">
    <property type="term" value="C:ciliary basal body"/>
    <property type="evidence" value="ECO:0007669"/>
    <property type="project" value="TreeGrafter"/>
</dbReference>
<evidence type="ECO:0000256" key="1">
    <source>
        <dbReference type="SAM" id="Coils"/>
    </source>
</evidence>
<comment type="caution">
    <text evidence="4">The sequence shown here is derived from an EMBL/GenBank/DDBJ whole genome shotgun (WGS) entry which is preliminary data.</text>
</comment>